<keyword evidence="1" id="KW-0732">Signal</keyword>
<dbReference type="EMBL" id="OE000443">
    <property type="protein sequence ID" value="CAD7453855.1"/>
    <property type="molecule type" value="Genomic_DNA"/>
</dbReference>
<reference evidence="2" key="1">
    <citation type="submission" date="2020-11" db="EMBL/GenBank/DDBJ databases">
        <authorList>
            <person name="Tran Van P."/>
        </authorList>
    </citation>
    <scope>NUCLEOTIDE SEQUENCE</scope>
</reference>
<proteinExistence type="predicted"/>
<sequence length="164" mass="17834">MTQLHVHLVVLIGAAFLLLQAGAVPVETPEETPITTSEKTVGARICVESEWETISENSPQFSQLGLNHDPPVVGSIIYCESSALDRVATKAGYSCINSLKFIVKTLEFAVGILEDDSSEENSTETNSTYTPNIITEKWINSEVTFFIPPSTNTSADAKEEKKSP</sequence>
<evidence type="ECO:0000256" key="1">
    <source>
        <dbReference type="SAM" id="SignalP"/>
    </source>
</evidence>
<accession>A0A7R9IC90</accession>
<dbReference type="AlphaFoldDB" id="A0A7R9IC90"/>
<gene>
    <name evidence="2" type="ORF">TTEB3V08_LOCUS1972</name>
</gene>
<protein>
    <submittedName>
        <fullName evidence="2">Uncharacterized protein</fullName>
    </submittedName>
</protein>
<feature type="chain" id="PRO_5031294307" evidence="1">
    <location>
        <begin position="24"/>
        <end position="164"/>
    </location>
</feature>
<evidence type="ECO:0000313" key="2">
    <source>
        <dbReference type="EMBL" id="CAD7453855.1"/>
    </source>
</evidence>
<organism evidence="2">
    <name type="scientific">Timema tahoe</name>
    <dbReference type="NCBI Taxonomy" id="61484"/>
    <lineage>
        <taxon>Eukaryota</taxon>
        <taxon>Metazoa</taxon>
        <taxon>Ecdysozoa</taxon>
        <taxon>Arthropoda</taxon>
        <taxon>Hexapoda</taxon>
        <taxon>Insecta</taxon>
        <taxon>Pterygota</taxon>
        <taxon>Neoptera</taxon>
        <taxon>Polyneoptera</taxon>
        <taxon>Phasmatodea</taxon>
        <taxon>Timematodea</taxon>
        <taxon>Timematoidea</taxon>
        <taxon>Timematidae</taxon>
        <taxon>Timema</taxon>
    </lineage>
</organism>
<name>A0A7R9IC90_9NEOP</name>
<feature type="signal peptide" evidence="1">
    <location>
        <begin position="1"/>
        <end position="23"/>
    </location>
</feature>